<evidence type="ECO:0000313" key="3">
    <source>
        <dbReference type="Proteomes" id="UP000198688"/>
    </source>
</evidence>
<dbReference type="RefSeq" id="WP_092551325.1">
    <property type="nucleotide sequence ID" value="NZ_BOMJ01000050.1"/>
</dbReference>
<organism evidence="2 3">
    <name type="scientific">Actinoplanes derwentensis</name>
    <dbReference type="NCBI Taxonomy" id="113562"/>
    <lineage>
        <taxon>Bacteria</taxon>
        <taxon>Bacillati</taxon>
        <taxon>Actinomycetota</taxon>
        <taxon>Actinomycetes</taxon>
        <taxon>Micromonosporales</taxon>
        <taxon>Micromonosporaceae</taxon>
        <taxon>Actinoplanes</taxon>
    </lineage>
</organism>
<evidence type="ECO:0000313" key="2">
    <source>
        <dbReference type="EMBL" id="SDT74951.1"/>
    </source>
</evidence>
<dbReference type="Pfam" id="PF13569">
    <property type="entry name" value="DUF4132"/>
    <property type="match status" value="1"/>
</dbReference>
<dbReference type="InterPro" id="IPR025406">
    <property type="entry name" value="DUF4132"/>
</dbReference>
<feature type="domain" description="DUF4132" evidence="1">
    <location>
        <begin position="859"/>
        <end position="1042"/>
    </location>
</feature>
<dbReference type="EMBL" id="LT629758">
    <property type="protein sequence ID" value="SDT74951.1"/>
    <property type="molecule type" value="Genomic_DNA"/>
</dbReference>
<keyword evidence="3" id="KW-1185">Reference proteome</keyword>
<accession>A0A1H2CWW7</accession>
<gene>
    <name evidence="2" type="ORF">SAMN04489716_7147</name>
</gene>
<name>A0A1H2CWW7_9ACTN</name>
<dbReference type="AlphaFoldDB" id="A0A1H2CWW7"/>
<protein>
    <recommendedName>
        <fullName evidence="1">DUF4132 domain-containing protein</fullName>
    </recommendedName>
</protein>
<dbReference type="OrthoDB" id="4554725at2"/>
<dbReference type="STRING" id="113562.SAMN04489716_7147"/>
<evidence type="ECO:0000259" key="1">
    <source>
        <dbReference type="Pfam" id="PF13569"/>
    </source>
</evidence>
<proteinExistence type="predicted"/>
<sequence>MSSFPSAPQPIDEDTFVLPASWQRYRAARRGTTGIGRFTPAATARATIDERITERGPTLDSVLAARTTEEPTRLAAREWLAGDPEARPFGAAVAGFILESYGSHWWHDASMASPLADVWITERGLPFAAEAAVTLMSLIIEDDFAPPYPRSTMNDKPGIRHRRPGEAKSSWAADSSMRLLLRVRHALAATSDEEFAAVVTALEPYRQAHPYTRAATSVLVPGRRDWFEEDVRWATGTAHDGYLATILLTAASTPDDVRALFPVATAYAMVNSLPLLTTMLDGVGAAAAPALFNWLGDATGTADPMRRLLSALVLLPGDEVTSGLIDRIDAKYVVPALLEHADRFPARSLRLLAEAAGKRAVADLLRGHLVKHADLIDQVLPRLGPEAADRVGKLVADAGAVAPAPLAMVPPVLASPPWLRVHERPKPVVITGLTCTDEPTVDWLPGQREDWAATRIPEYEYVDETEGDPAQLLRDILAGRSAMRRARAAVFFRDQPDEIARPALVTWKPDPVGWYLRPVAARFELAALPTILDAARRDASDMAQTLLPFASPAIAVLVADWLARLKSMQAEALEWLLRHPAAAARALVPPALGKAGKARRQAETALFALNTNGQADAVRTAAAGYGAEAAAAIETLLATDPAAFDPVKVPEAPTWAAPALLRPVMLRDGSGRLPDEAVTNLVVALAMSRLGAPCPGLDDVEEKCEPASLAAFTWSLFAQWQASGADSKQIWALDALGLFGDDDTVRNLTPLIMLWPGQSAHQRAVTGLHILAGIGTDVALMHLHRVAQRAKFAGLKSAAQERLQAVAERLGLTAEQLADRLVPDFGLAADGSLVLDYGPRQFTVGFDEQLRPFVADGTGKRLKALPKPGVKDDQVLAPAAAKQFTALKKDVRTVAVDQVRRLEQAMVTNRRWSGAEFHRLFVEHPLLWHIVRRLVWVRFDEAGKPGGAFRVAEDRSLSTVDDDTTTLADDAVVGVAHPLHLGAEGAAWAGVFADYEILQPFPQLGRPVLTLTEQERTASTLPRFHGITVPATKLIGLERKGWRRETPQDAGVQSQIEFTVEPGREVVIAIKPGIAIGYLDMFPDQEVTEVFLHDGTGSRWWNENKRGHVNFGSLDPVTASEILRDLTDVTGS</sequence>
<reference evidence="2 3" key="1">
    <citation type="submission" date="2016-10" db="EMBL/GenBank/DDBJ databases">
        <authorList>
            <person name="de Groot N.N."/>
        </authorList>
    </citation>
    <scope>NUCLEOTIDE SEQUENCE [LARGE SCALE GENOMIC DNA]</scope>
    <source>
        <strain evidence="2 3">DSM 43941</strain>
    </source>
</reference>
<dbReference type="Proteomes" id="UP000198688">
    <property type="component" value="Chromosome I"/>
</dbReference>